<dbReference type="Proteomes" id="UP000179807">
    <property type="component" value="Unassembled WGS sequence"/>
</dbReference>
<feature type="domain" description="ELMO" evidence="2">
    <location>
        <begin position="130"/>
        <end position="283"/>
    </location>
</feature>
<sequence>MSSHKENSSSDSDSFNTDESENNDEIPEDVKNARDQWNQIEQQQEELNTKLETKKGVGGVVIDRGSPITFFDARAFLVDESKEVTCKVPDLVMDPPRCFCFRPKRNMNAVTTWEKIYRISKIPFNEENILHHRILNTLHSLMTGCTTPPARKGAHWETIGFQSQDPITDLRGAGMMGLLLPLNLFAKFKVLSKFLIDTARLPEQNFPIMVVLISYTKAAIETAGSTDILKSGNSFESCWERLTLLFAGMVYQLCTEWRNEMLDIEHDFKRFDQISNRAKSRPLATIEKGIQAQKEDDKDAPNIREDKETNDVNELLMPVK</sequence>
<dbReference type="Pfam" id="PF04727">
    <property type="entry name" value="ELMO_CED12"/>
    <property type="match status" value="1"/>
</dbReference>
<accession>A0A1J4L005</accession>
<dbReference type="AlphaFoldDB" id="A0A1J4L005"/>
<dbReference type="PANTHER" id="PTHR12771">
    <property type="entry name" value="ENGULFMENT AND CELL MOTILITY"/>
    <property type="match status" value="1"/>
</dbReference>
<dbReference type="EMBL" id="MLAK01000111">
    <property type="protein sequence ID" value="OHT16456.1"/>
    <property type="molecule type" value="Genomic_DNA"/>
</dbReference>
<protein>
    <recommendedName>
        <fullName evidence="2">ELMO domain-containing protein</fullName>
    </recommendedName>
</protein>
<evidence type="ECO:0000313" key="3">
    <source>
        <dbReference type="EMBL" id="OHT16456.1"/>
    </source>
</evidence>
<keyword evidence="4" id="KW-1185">Reference proteome</keyword>
<feature type="region of interest" description="Disordered" evidence="1">
    <location>
        <begin position="285"/>
        <end position="320"/>
    </location>
</feature>
<dbReference type="RefSeq" id="XP_068369592.1">
    <property type="nucleotide sequence ID" value="XM_068490866.1"/>
</dbReference>
<dbReference type="VEuPathDB" id="TrichDB:TRFO_02724"/>
<dbReference type="InterPro" id="IPR050868">
    <property type="entry name" value="ELMO_domain-containing"/>
</dbReference>
<feature type="compositionally biased region" description="Acidic residues" evidence="1">
    <location>
        <begin position="16"/>
        <end position="27"/>
    </location>
</feature>
<evidence type="ECO:0000259" key="2">
    <source>
        <dbReference type="PROSITE" id="PS51335"/>
    </source>
</evidence>
<dbReference type="PANTHER" id="PTHR12771:SF2">
    <property type="entry name" value="ELMO DOMAIN-CONTAINING PROTEIN 3"/>
    <property type="match status" value="1"/>
</dbReference>
<feature type="compositionally biased region" description="Basic and acidic residues" evidence="1">
    <location>
        <begin position="293"/>
        <end position="310"/>
    </location>
</feature>
<feature type="region of interest" description="Disordered" evidence="1">
    <location>
        <begin position="1"/>
        <end position="38"/>
    </location>
</feature>
<reference evidence="3" key="1">
    <citation type="submission" date="2016-10" db="EMBL/GenBank/DDBJ databases">
        <authorList>
            <person name="Benchimol M."/>
            <person name="Almeida L.G."/>
            <person name="Vasconcelos A.T."/>
            <person name="Perreira-Neves A."/>
            <person name="Rosa I.A."/>
            <person name="Tasca T."/>
            <person name="Bogo M.R."/>
            <person name="de Souza W."/>
        </authorList>
    </citation>
    <scope>NUCLEOTIDE SEQUENCE [LARGE SCALE GENOMIC DNA]</scope>
    <source>
        <strain evidence="3">K</strain>
    </source>
</reference>
<organism evidence="3 4">
    <name type="scientific">Tritrichomonas foetus</name>
    <dbReference type="NCBI Taxonomy" id="1144522"/>
    <lineage>
        <taxon>Eukaryota</taxon>
        <taxon>Metamonada</taxon>
        <taxon>Parabasalia</taxon>
        <taxon>Tritrichomonadida</taxon>
        <taxon>Tritrichomonadidae</taxon>
        <taxon>Tritrichomonas</taxon>
    </lineage>
</organism>
<proteinExistence type="predicted"/>
<name>A0A1J4L005_9EUKA</name>
<comment type="caution">
    <text evidence="3">The sequence shown here is derived from an EMBL/GenBank/DDBJ whole genome shotgun (WGS) entry which is preliminary data.</text>
</comment>
<dbReference type="InterPro" id="IPR006816">
    <property type="entry name" value="ELMO_dom"/>
</dbReference>
<evidence type="ECO:0000313" key="4">
    <source>
        <dbReference type="Proteomes" id="UP000179807"/>
    </source>
</evidence>
<evidence type="ECO:0000256" key="1">
    <source>
        <dbReference type="SAM" id="MobiDB-lite"/>
    </source>
</evidence>
<dbReference type="GeneID" id="94825570"/>
<dbReference type="OrthoDB" id="67155at2759"/>
<dbReference type="PROSITE" id="PS51335">
    <property type="entry name" value="ELMO"/>
    <property type="match status" value="1"/>
</dbReference>
<gene>
    <name evidence="3" type="ORF">TRFO_02724</name>
</gene>